<dbReference type="PROSITE" id="PS50097">
    <property type="entry name" value="BTB"/>
    <property type="match status" value="1"/>
</dbReference>
<dbReference type="AlphaFoldDB" id="A0A9P3G9L2"/>
<gene>
    <name evidence="3" type="ORF">PsYK624_060110</name>
</gene>
<evidence type="ECO:0000313" key="3">
    <source>
        <dbReference type="EMBL" id="GJE89899.1"/>
    </source>
</evidence>
<dbReference type="InterPro" id="IPR000210">
    <property type="entry name" value="BTB/POZ_dom"/>
</dbReference>
<dbReference type="Proteomes" id="UP000703269">
    <property type="component" value="Unassembled WGS sequence"/>
</dbReference>
<organism evidence="3 4">
    <name type="scientific">Phanerochaete sordida</name>
    <dbReference type="NCBI Taxonomy" id="48140"/>
    <lineage>
        <taxon>Eukaryota</taxon>
        <taxon>Fungi</taxon>
        <taxon>Dikarya</taxon>
        <taxon>Basidiomycota</taxon>
        <taxon>Agaricomycotina</taxon>
        <taxon>Agaricomycetes</taxon>
        <taxon>Polyporales</taxon>
        <taxon>Phanerochaetaceae</taxon>
        <taxon>Phanerochaete</taxon>
    </lineage>
</organism>
<comment type="caution">
    <text evidence="3">The sequence shown here is derived from an EMBL/GenBank/DDBJ whole genome shotgun (WGS) entry which is preliminary data.</text>
</comment>
<dbReference type="Gene3D" id="3.30.710.10">
    <property type="entry name" value="Potassium Channel Kv1.1, Chain A"/>
    <property type="match status" value="1"/>
</dbReference>
<dbReference type="SUPFAM" id="SSF54695">
    <property type="entry name" value="POZ domain"/>
    <property type="match status" value="1"/>
</dbReference>
<dbReference type="EMBL" id="BPQB01000014">
    <property type="protein sequence ID" value="GJE89899.1"/>
    <property type="molecule type" value="Genomic_DNA"/>
</dbReference>
<proteinExistence type="predicted"/>
<reference evidence="3 4" key="1">
    <citation type="submission" date="2021-08" db="EMBL/GenBank/DDBJ databases">
        <title>Draft Genome Sequence of Phanerochaete sordida strain YK-624.</title>
        <authorList>
            <person name="Mori T."/>
            <person name="Dohra H."/>
            <person name="Suzuki T."/>
            <person name="Kawagishi H."/>
            <person name="Hirai H."/>
        </authorList>
    </citation>
    <scope>NUCLEOTIDE SEQUENCE [LARGE SCALE GENOMIC DNA]</scope>
    <source>
        <strain evidence="3 4">YK-624</strain>
    </source>
</reference>
<keyword evidence="4" id="KW-1185">Reference proteome</keyword>
<protein>
    <recommendedName>
        <fullName evidence="2">BTB domain-containing protein</fullName>
    </recommendedName>
</protein>
<feature type="region of interest" description="Disordered" evidence="1">
    <location>
        <begin position="1"/>
        <end position="30"/>
    </location>
</feature>
<accession>A0A9P3G9L2</accession>
<dbReference type="InterPro" id="IPR011333">
    <property type="entry name" value="SKP1/BTB/POZ_sf"/>
</dbReference>
<name>A0A9P3G9L2_9APHY</name>
<evidence type="ECO:0000313" key="4">
    <source>
        <dbReference type="Proteomes" id="UP000703269"/>
    </source>
</evidence>
<evidence type="ECO:0000259" key="2">
    <source>
        <dbReference type="PROSITE" id="PS50097"/>
    </source>
</evidence>
<sequence>MPASTRSRTSTDDADTPNKRRKVEPEGDEVALSDVELGERSKDLWFEDGGVILAAQGMSFRVHKGLLALRSDVFKALLDDAALRERPEAVEGCPVVRVEDRGKDLHDLLHIIYNGANSDWHSSSRPPIKYSDFRRVVDIALKYDIKDILAEAKYRLSQVFPTDNVDDWVYNLQPLGDETPLVLVFGHCIDIVRISRLLGMHSILPLVFYTCCNIIPFEDIARGVESEGIPGRLTLSPEDLFSCLKGRDQLLRHETRIMRAFQELAAHSHARSDKCTTQAKCRKALQLLDLSAIDGGLYNEPDPIDHMDSWLDEQEAMPNARPCQHCDEMLRQLMNERRKETWCKLGEIFGVPEWPAGQKDVAEAPAKDAPVAA</sequence>
<dbReference type="OrthoDB" id="3036049at2759"/>
<feature type="domain" description="BTB" evidence="2">
    <location>
        <begin position="49"/>
        <end position="115"/>
    </location>
</feature>
<evidence type="ECO:0000256" key="1">
    <source>
        <dbReference type="SAM" id="MobiDB-lite"/>
    </source>
</evidence>
<dbReference type="Pfam" id="PF00651">
    <property type="entry name" value="BTB"/>
    <property type="match status" value="1"/>
</dbReference>